<accession>A0A939QMF1</accession>
<comment type="caution">
    <text evidence="1">The sequence shown here is derived from an EMBL/GenBank/DDBJ whole genome shotgun (WGS) entry which is preliminary data.</text>
</comment>
<dbReference type="AlphaFoldDB" id="A0A939QMF1"/>
<name>A0A939QMF1_9MICO</name>
<dbReference type="Gene3D" id="3.40.50.300">
    <property type="entry name" value="P-loop containing nucleotide triphosphate hydrolases"/>
    <property type="match status" value="1"/>
</dbReference>
<protein>
    <submittedName>
        <fullName evidence="1">Uncharacterized protein</fullName>
    </submittedName>
</protein>
<dbReference type="Proteomes" id="UP000668403">
    <property type="component" value="Unassembled WGS sequence"/>
</dbReference>
<dbReference type="InterPro" id="IPR027417">
    <property type="entry name" value="P-loop_NTPase"/>
</dbReference>
<evidence type="ECO:0000313" key="1">
    <source>
        <dbReference type="EMBL" id="MBO2990384.1"/>
    </source>
</evidence>
<keyword evidence="2" id="KW-1185">Reference proteome</keyword>
<gene>
    <name evidence="1" type="ORF">J4H85_10310</name>
</gene>
<evidence type="ECO:0000313" key="2">
    <source>
        <dbReference type="Proteomes" id="UP000668403"/>
    </source>
</evidence>
<dbReference type="SUPFAM" id="SSF52540">
    <property type="entry name" value="P-loop containing nucleoside triphosphate hydrolases"/>
    <property type="match status" value="1"/>
</dbReference>
<sequence length="173" mass="18148">MRATRSGPPSVVVIDGRSGSGKTSLAAGLARLLGAAILPVEDLYPGWGGLAAGSAALAPALDARAYARYDWHAAAFAEQVTLDRPRRLVIEGCGALSAETLAAAARWAGGGGAGAVHAVWVDCPAEERRERALTRDGDLFRPHWESWAAQEDALFARTRPLALAREVVHAGSR</sequence>
<proteinExistence type="predicted"/>
<reference evidence="1" key="1">
    <citation type="submission" date="2021-03" db="EMBL/GenBank/DDBJ databases">
        <title>Leucobacter chromiisoli sp. nov., isolated from chromium-containing soil of chemical plant.</title>
        <authorList>
            <person name="Xu Z."/>
        </authorList>
    </citation>
    <scope>NUCLEOTIDE SEQUENCE</scope>
    <source>
        <strain evidence="1">K 70/01</strain>
    </source>
</reference>
<organism evidence="1 2">
    <name type="scientific">Leucobacter tardus</name>
    <dbReference type="NCBI Taxonomy" id="501483"/>
    <lineage>
        <taxon>Bacteria</taxon>
        <taxon>Bacillati</taxon>
        <taxon>Actinomycetota</taxon>
        <taxon>Actinomycetes</taxon>
        <taxon>Micrococcales</taxon>
        <taxon>Microbacteriaceae</taxon>
        <taxon>Leucobacter</taxon>
    </lineage>
</organism>
<dbReference type="EMBL" id="JAGFBF010000005">
    <property type="protein sequence ID" value="MBO2990384.1"/>
    <property type="molecule type" value="Genomic_DNA"/>
</dbReference>